<evidence type="ECO:0000313" key="2">
    <source>
        <dbReference type="EMBL" id="KAG7371035.1"/>
    </source>
</evidence>
<dbReference type="OrthoDB" id="2160638at2759"/>
<dbReference type="Proteomes" id="UP000693970">
    <property type="component" value="Unassembled WGS sequence"/>
</dbReference>
<name>A0A9K3Q5G5_9STRA</name>
<proteinExistence type="predicted"/>
<gene>
    <name evidence="2" type="ORF">IV203_019605</name>
</gene>
<protein>
    <submittedName>
        <fullName evidence="2">Uncharacterized protein</fullName>
    </submittedName>
</protein>
<keyword evidence="3" id="KW-1185">Reference proteome</keyword>
<feature type="compositionally biased region" description="Basic and acidic residues" evidence="1">
    <location>
        <begin position="1"/>
        <end position="11"/>
    </location>
</feature>
<dbReference type="AlphaFoldDB" id="A0A9K3Q5G5"/>
<comment type="caution">
    <text evidence="2">The sequence shown here is derived from an EMBL/GenBank/DDBJ whole genome shotgun (WGS) entry which is preliminary data.</text>
</comment>
<dbReference type="EMBL" id="JAGRRH010000004">
    <property type="protein sequence ID" value="KAG7371035.1"/>
    <property type="molecule type" value="Genomic_DNA"/>
</dbReference>
<accession>A0A9K3Q5G5</accession>
<evidence type="ECO:0000256" key="1">
    <source>
        <dbReference type="SAM" id="MobiDB-lite"/>
    </source>
</evidence>
<reference evidence="2" key="1">
    <citation type="journal article" date="2021" name="Sci. Rep.">
        <title>Diploid genomic architecture of Nitzschia inconspicua, an elite biomass production diatom.</title>
        <authorList>
            <person name="Oliver A."/>
            <person name="Podell S."/>
            <person name="Pinowska A."/>
            <person name="Traller J.C."/>
            <person name="Smith S.R."/>
            <person name="McClure R."/>
            <person name="Beliaev A."/>
            <person name="Bohutskyi P."/>
            <person name="Hill E.A."/>
            <person name="Rabines A."/>
            <person name="Zheng H."/>
            <person name="Allen L.Z."/>
            <person name="Kuo A."/>
            <person name="Grigoriev I.V."/>
            <person name="Allen A.E."/>
            <person name="Hazlebeck D."/>
            <person name="Allen E.E."/>
        </authorList>
    </citation>
    <scope>NUCLEOTIDE SEQUENCE</scope>
    <source>
        <strain evidence="2">Hildebrandi</strain>
    </source>
</reference>
<sequence length="91" mass="10222">MATNDEKMIEEEKQEESLVQTEEATSGVEVAEGNDDNDKLPNGDEIEDGENEDGKKKKTIMKVPADAPWKDRMWEVFTTFWPLGFVAFGGP</sequence>
<reference evidence="2" key="2">
    <citation type="submission" date="2021-04" db="EMBL/GenBank/DDBJ databases">
        <authorList>
            <person name="Podell S."/>
        </authorList>
    </citation>
    <scope>NUCLEOTIDE SEQUENCE</scope>
    <source>
        <strain evidence="2">Hildebrandi</strain>
    </source>
</reference>
<organism evidence="2 3">
    <name type="scientific">Nitzschia inconspicua</name>
    <dbReference type="NCBI Taxonomy" id="303405"/>
    <lineage>
        <taxon>Eukaryota</taxon>
        <taxon>Sar</taxon>
        <taxon>Stramenopiles</taxon>
        <taxon>Ochrophyta</taxon>
        <taxon>Bacillariophyta</taxon>
        <taxon>Bacillariophyceae</taxon>
        <taxon>Bacillariophycidae</taxon>
        <taxon>Bacillariales</taxon>
        <taxon>Bacillariaceae</taxon>
        <taxon>Nitzschia</taxon>
    </lineage>
</organism>
<evidence type="ECO:0000313" key="3">
    <source>
        <dbReference type="Proteomes" id="UP000693970"/>
    </source>
</evidence>
<feature type="region of interest" description="Disordered" evidence="1">
    <location>
        <begin position="1"/>
        <end position="57"/>
    </location>
</feature>